<dbReference type="InterPro" id="IPR000725">
    <property type="entry name" value="Olfact_rcpt"/>
</dbReference>
<feature type="transmembrane region" description="Helical" evidence="12">
    <location>
        <begin position="113"/>
        <end position="131"/>
    </location>
</feature>
<keyword evidence="6 12" id="KW-1133">Transmembrane helix</keyword>
<dbReference type="GO" id="GO:0004984">
    <property type="term" value="F:olfactory receptor activity"/>
    <property type="evidence" value="ECO:0007669"/>
    <property type="project" value="InterPro"/>
</dbReference>
<keyword evidence="2" id="KW-1003">Cell membrane</keyword>
<dbReference type="AlphaFoldDB" id="A0A8B7TTN2"/>
<dbReference type="GO" id="GO:0005886">
    <property type="term" value="C:plasma membrane"/>
    <property type="evidence" value="ECO:0007669"/>
    <property type="project" value="UniProtKB-SubCell"/>
</dbReference>
<evidence type="ECO:0000256" key="4">
    <source>
        <dbReference type="ARBA" id="ARBA00022692"/>
    </source>
</evidence>
<evidence type="ECO:0000256" key="5">
    <source>
        <dbReference type="ARBA" id="ARBA00022725"/>
    </source>
</evidence>
<keyword evidence="10" id="KW-0807">Transducer</keyword>
<keyword evidence="4 12" id="KW-0812">Transmembrane</keyword>
<reference evidence="14" key="1">
    <citation type="submission" date="2025-08" db="UniProtKB">
        <authorList>
            <consortium name="RefSeq"/>
        </authorList>
    </citation>
    <scope>IDENTIFICATION</scope>
    <source>
        <tissue evidence="14">Leukocyte</tissue>
    </source>
</reference>
<feature type="transmembrane region" description="Helical" evidence="12">
    <location>
        <begin position="76"/>
        <end position="101"/>
    </location>
</feature>
<comment type="function">
    <text evidence="11">Possible taste receptor.</text>
</comment>
<dbReference type="PROSITE" id="PS50262">
    <property type="entry name" value="G_PROTEIN_RECEP_F1_2"/>
    <property type="match status" value="1"/>
</dbReference>
<evidence type="ECO:0000256" key="9">
    <source>
        <dbReference type="ARBA" id="ARBA00023170"/>
    </source>
</evidence>
<dbReference type="Pfam" id="PF13853">
    <property type="entry name" value="7tm_4"/>
    <property type="match status" value="1"/>
</dbReference>
<accession>A0A8B7TTN2</accession>
<dbReference type="InterPro" id="IPR017452">
    <property type="entry name" value="GPCR_Rhodpsn_7TM"/>
</dbReference>
<dbReference type="OrthoDB" id="9829410at2759"/>
<feature type="domain" description="G-protein coupled receptors family 1 profile" evidence="13">
    <location>
        <begin position="19"/>
        <end position="239"/>
    </location>
</feature>
<evidence type="ECO:0000256" key="6">
    <source>
        <dbReference type="ARBA" id="ARBA00022989"/>
    </source>
</evidence>
<keyword evidence="8 12" id="KW-0472">Membrane</keyword>
<protein>
    <submittedName>
        <fullName evidence="14">Olfactory receptor 1013-like</fullName>
    </submittedName>
</protein>
<proteinExistence type="predicted"/>
<dbReference type="SUPFAM" id="SSF81321">
    <property type="entry name" value="Family A G protein-coupled receptor-like"/>
    <property type="match status" value="1"/>
</dbReference>
<feature type="transmembrane region" description="Helical" evidence="12">
    <location>
        <begin position="177"/>
        <end position="203"/>
    </location>
</feature>
<evidence type="ECO:0000256" key="3">
    <source>
        <dbReference type="ARBA" id="ARBA00022606"/>
    </source>
</evidence>
<dbReference type="RefSeq" id="XP_020008645.1">
    <property type="nucleotide sequence ID" value="XM_020153056.1"/>
</dbReference>
<gene>
    <name evidence="14" type="primary">LOC109676804</name>
</gene>
<evidence type="ECO:0000256" key="2">
    <source>
        <dbReference type="ARBA" id="ARBA00022475"/>
    </source>
</evidence>
<evidence type="ECO:0000256" key="8">
    <source>
        <dbReference type="ARBA" id="ARBA00023136"/>
    </source>
</evidence>
<evidence type="ECO:0000256" key="1">
    <source>
        <dbReference type="ARBA" id="ARBA00004651"/>
    </source>
</evidence>
<keyword evidence="3" id="KW-0716">Sensory transduction</keyword>
<evidence type="ECO:0000313" key="14">
    <source>
        <dbReference type="RefSeq" id="XP_020008645.1"/>
    </source>
</evidence>
<dbReference type="PRINTS" id="PR00245">
    <property type="entry name" value="OLFACTORYR"/>
</dbReference>
<dbReference type="FunFam" id="1.20.1070.10:FF:000015">
    <property type="entry name" value="Olfactory receptor"/>
    <property type="match status" value="1"/>
</dbReference>
<keyword evidence="7" id="KW-0297">G-protein coupled receptor</keyword>
<sequence>MQLVMFVMFFGVYSVTLLGNTTFIMLICKDSQFQTPMYFFIGNLSFLDLWHSSVYTPKILMTCISDDKSILFVDCMVQFFSAGLGYTEYFLLGAMAYYHYVAISKPLFYSQAMSGRLCFCLVISSYTGGFINTTVLTSNMFTLEFCFGNVIDDFFCDVLPLLMLACSVRESYQSMVYYILTSNVIASIVLILASYLFIIIAIVRIHSTQVHLKAFTTCSSHLISDLILWLHFLCSSYSL</sequence>
<evidence type="ECO:0000259" key="13">
    <source>
        <dbReference type="PROSITE" id="PS50262"/>
    </source>
</evidence>
<dbReference type="PANTHER" id="PTHR48018">
    <property type="entry name" value="OLFACTORY RECEPTOR"/>
    <property type="match status" value="1"/>
</dbReference>
<evidence type="ECO:0000256" key="10">
    <source>
        <dbReference type="ARBA" id="ARBA00023224"/>
    </source>
</evidence>
<evidence type="ECO:0000256" key="7">
    <source>
        <dbReference type="ARBA" id="ARBA00023040"/>
    </source>
</evidence>
<keyword evidence="9" id="KW-0675">Receptor</keyword>
<evidence type="ECO:0000256" key="12">
    <source>
        <dbReference type="SAM" id="Phobius"/>
    </source>
</evidence>
<organism evidence="14">
    <name type="scientific">Castor canadensis</name>
    <name type="common">American beaver</name>
    <dbReference type="NCBI Taxonomy" id="51338"/>
    <lineage>
        <taxon>Eukaryota</taxon>
        <taxon>Metazoa</taxon>
        <taxon>Chordata</taxon>
        <taxon>Craniata</taxon>
        <taxon>Vertebrata</taxon>
        <taxon>Euteleostomi</taxon>
        <taxon>Mammalia</taxon>
        <taxon>Eutheria</taxon>
        <taxon>Euarchontoglires</taxon>
        <taxon>Glires</taxon>
        <taxon>Rodentia</taxon>
        <taxon>Castorimorpha</taxon>
        <taxon>Castoridae</taxon>
        <taxon>Castor</taxon>
    </lineage>
</organism>
<keyword evidence="5" id="KW-0552">Olfaction</keyword>
<dbReference type="Gene3D" id="1.20.1070.10">
    <property type="entry name" value="Rhodopsin 7-helix transmembrane proteins"/>
    <property type="match status" value="1"/>
</dbReference>
<dbReference type="GO" id="GO:0004930">
    <property type="term" value="F:G protein-coupled receptor activity"/>
    <property type="evidence" value="ECO:0007669"/>
    <property type="project" value="UniProtKB-KW"/>
</dbReference>
<evidence type="ECO:0000256" key="11">
    <source>
        <dbReference type="ARBA" id="ARBA00053672"/>
    </source>
</evidence>
<name>A0A8B7TTN2_CASCN</name>
<feature type="transmembrane region" description="Helical" evidence="12">
    <location>
        <begin position="6"/>
        <end position="26"/>
    </location>
</feature>
<comment type="subcellular location">
    <subcellularLocation>
        <location evidence="1">Cell membrane</location>
        <topology evidence="1">Multi-pass membrane protein</topology>
    </subcellularLocation>
</comment>
<dbReference type="KEGG" id="ccan:109676804"/>